<dbReference type="PANTHER" id="PTHR42734:SF17">
    <property type="entry name" value="METAL TRANSPORT SYSTEM ATP-BINDING PROTEIN TM_0124-RELATED"/>
    <property type="match status" value="1"/>
</dbReference>
<dbReference type="GO" id="GO:0016887">
    <property type="term" value="F:ATP hydrolysis activity"/>
    <property type="evidence" value="ECO:0007669"/>
    <property type="project" value="InterPro"/>
</dbReference>
<keyword evidence="2" id="KW-0813">Transport</keyword>
<dbReference type="Proteomes" id="UP000476338">
    <property type="component" value="Unassembled WGS sequence"/>
</dbReference>
<dbReference type="NCBIfam" id="NF041774">
    <property type="entry name" value="tung_ATPbind_TupC"/>
    <property type="match status" value="1"/>
</dbReference>
<dbReference type="Pfam" id="PF00005">
    <property type="entry name" value="ABC_tran"/>
    <property type="match status" value="1"/>
</dbReference>
<keyword evidence="4 6" id="KW-0067">ATP-binding</keyword>
<dbReference type="AlphaFoldDB" id="A0A6L5WLH6"/>
<dbReference type="InterPro" id="IPR003439">
    <property type="entry name" value="ABC_transporter-like_ATP-bd"/>
</dbReference>
<evidence type="ECO:0000256" key="2">
    <source>
        <dbReference type="ARBA" id="ARBA00022448"/>
    </source>
</evidence>
<dbReference type="EMBL" id="VWSJ01000027">
    <property type="protein sequence ID" value="MSN96865.1"/>
    <property type="molecule type" value="Genomic_DNA"/>
</dbReference>
<dbReference type="InterPro" id="IPR003593">
    <property type="entry name" value="AAA+_ATPase"/>
</dbReference>
<name>A0A6L5WLH6_9BACT</name>
<dbReference type="InterPro" id="IPR027417">
    <property type="entry name" value="P-loop_NTPase"/>
</dbReference>
<evidence type="ECO:0000256" key="3">
    <source>
        <dbReference type="ARBA" id="ARBA00022741"/>
    </source>
</evidence>
<dbReference type="SMART" id="SM00382">
    <property type="entry name" value="AAA"/>
    <property type="match status" value="1"/>
</dbReference>
<dbReference type="GO" id="GO:0016020">
    <property type="term" value="C:membrane"/>
    <property type="evidence" value="ECO:0007669"/>
    <property type="project" value="InterPro"/>
</dbReference>
<proteinExistence type="inferred from homology"/>
<gene>
    <name evidence="6" type="ORF">F1B92_06760</name>
</gene>
<dbReference type="SUPFAM" id="SSF52540">
    <property type="entry name" value="P-loop containing nucleoside triphosphate hydrolases"/>
    <property type="match status" value="1"/>
</dbReference>
<dbReference type="RefSeq" id="WP_154571126.1">
    <property type="nucleotide sequence ID" value="NZ_VWSJ01000027.1"/>
</dbReference>
<dbReference type="GO" id="GO:0005524">
    <property type="term" value="F:ATP binding"/>
    <property type="evidence" value="ECO:0007669"/>
    <property type="project" value="UniProtKB-KW"/>
</dbReference>
<comment type="similarity">
    <text evidence="1">Belongs to the ABC transporter superfamily.</text>
</comment>
<dbReference type="CDD" id="cd03225">
    <property type="entry name" value="ABC_cobalt_CbiO_domain1"/>
    <property type="match status" value="1"/>
</dbReference>
<keyword evidence="3" id="KW-0547">Nucleotide-binding</keyword>
<evidence type="ECO:0000313" key="7">
    <source>
        <dbReference type="Proteomes" id="UP000476338"/>
    </source>
</evidence>
<feature type="domain" description="ABC transporter" evidence="5">
    <location>
        <begin position="1"/>
        <end position="222"/>
    </location>
</feature>
<dbReference type="InterPro" id="IPR053569">
    <property type="entry name" value="Tungstate_ABC_transporter"/>
</dbReference>
<dbReference type="InterPro" id="IPR015856">
    <property type="entry name" value="ABC_transpr_CbiO/EcfA_su"/>
</dbReference>
<evidence type="ECO:0000313" key="6">
    <source>
        <dbReference type="EMBL" id="MSN96865.1"/>
    </source>
</evidence>
<dbReference type="InterPro" id="IPR050153">
    <property type="entry name" value="Metal_Ion_Import_ABC"/>
</dbReference>
<dbReference type="Gene3D" id="3.40.50.300">
    <property type="entry name" value="P-loop containing nucleotide triphosphate hydrolases"/>
    <property type="match status" value="1"/>
</dbReference>
<evidence type="ECO:0000259" key="5">
    <source>
        <dbReference type="PROSITE" id="PS50893"/>
    </source>
</evidence>
<accession>A0A6L5WLH6</accession>
<evidence type="ECO:0000256" key="1">
    <source>
        <dbReference type="ARBA" id="ARBA00005417"/>
    </source>
</evidence>
<evidence type="ECO:0000256" key="4">
    <source>
        <dbReference type="ARBA" id="ARBA00022840"/>
    </source>
</evidence>
<reference evidence="6 7" key="1">
    <citation type="submission" date="2019-09" db="EMBL/GenBank/DDBJ databases">
        <authorList>
            <person name="Silva M."/>
            <person name="Pereira G."/>
            <person name="Lopes-Da-Costa L."/>
            <person name="Silva E."/>
        </authorList>
    </citation>
    <scope>NUCLEOTIDE SEQUENCE [LARGE SCALE GENOMIC DNA]</scope>
    <source>
        <strain evidence="6 7">FMV-PI01</strain>
    </source>
</reference>
<dbReference type="PROSITE" id="PS50893">
    <property type="entry name" value="ABC_TRANSPORTER_2"/>
    <property type="match status" value="1"/>
</dbReference>
<dbReference type="PANTHER" id="PTHR42734">
    <property type="entry name" value="METAL TRANSPORT SYSTEM ATP-BINDING PROTEIN TM_0124-RELATED"/>
    <property type="match status" value="1"/>
</dbReference>
<sequence length="310" mass="34763">MKIENLKYLYNSNLILDIENLEFDTSKITALMGANGSGKSTLLRVISGIEKPFSGEIKSNLKSKEISILLPEPVLLKRSVKKNFEFALGCIGALNEFNDRVYEALNFVGLDKSFLNKKYYELSSGQTQRVAFGIVLSLRSKLIILDEPTNSVDLSTAKNFSKAIKYMNDNYKCGFIISSHDEKWLSAIADESIFLYGGRLAKFEYKNIFKISDGKIKFGKGLDINLPSNLANFSEVAINLNLIEVSKLKQDGFLKGLAHSISSVYGEKILLKIKYGDYLIKLILKDSDEKFSVGDEIYFKIDESAYVGVE</sequence>
<reference evidence="6 7" key="2">
    <citation type="submission" date="2020-03" db="EMBL/GenBank/DDBJ databases">
        <title>Campylobacter portucalensis sp. nov., a new species of Campylobacter isolated from the reproductive tract of bulls.</title>
        <authorList>
            <person name="Silva M.F."/>
            <person name="Pereira G."/>
            <person name="Carneiro C."/>
            <person name="Hemphill A."/>
            <person name="Mateus L."/>
            <person name="Lopes-Da-Costa L."/>
            <person name="Silva E."/>
        </authorList>
    </citation>
    <scope>NUCLEOTIDE SEQUENCE [LARGE SCALE GENOMIC DNA]</scope>
    <source>
        <strain evidence="6 7">FMV-PI01</strain>
    </source>
</reference>
<comment type="caution">
    <text evidence="6">The sequence shown here is derived from an EMBL/GenBank/DDBJ whole genome shotgun (WGS) entry which is preliminary data.</text>
</comment>
<dbReference type="GO" id="GO:0055085">
    <property type="term" value="P:transmembrane transport"/>
    <property type="evidence" value="ECO:0007669"/>
    <property type="project" value="InterPro"/>
</dbReference>
<keyword evidence="7" id="KW-1185">Reference proteome</keyword>
<protein>
    <submittedName>
        <fullName evidence="6">ABC transporter ATP-binding protein</fullName>
    </submittedName>
</protein>
<organism evidence="6 7">
    <name type="scientific">Campylobacter portucalensis</name>
    <dbReference type="NCBI Taxonomy" id="2608384"/>
    <lineage>
        <taxon>Bacteria</taxon>
        <taxon>Pseudomonadati</taxon>
        <taxon>Campylobacterota</taxon>
        <taxon>Epsilonproteobacteria</taxon>
        <taxon>Campylobacterales</taxon>
        <taxon>Campylobacteraceae</taxon>
        <taxon>Campylobacter</taxon>
    </lineage>
</organism>